<evidence type="ECO:0000256" key="8">
    <source>
        <dbReference type="SAM" id="MobiDB-lite"/>
    </source>
</evidence>
<dbReference type="GO" id="GO:0016763">
    <property type="term" value="F:pentosyltransferase activity"/>
    <property type="evidence" value="ECO:0007669"/>
    <property type="project" value="TreeGrafter"/>
</dbReference>
<feature type="transmembrane region" description="Helical" evidence="9">
    <location>
        <begin position="77"/>
        <end position="98"/>
    </location>
</feature>
<evidence type="ECO:0000313" key="12">
    <source>
        <dbReference type="Proteomes" id="UP000240009"/>
    </source>
</evidence>
<evidence type="ECO:0000256" key="2">
    <source>
        <dbReference type="ARBA" id="ARBA00022475"/>
    </source>
</evidence>
<comment type="subcellular location">
    <subcellularLocation>
        <location evidence="1">Cell membrane</location>
        <topology evidence="1">Multi-pass membrane protein</topology>
    </subcellularLocation>
</comment>
<sequence>MELEASSSVWTRWFWLFALTHVIVWSIMPILTAANAPLDTIEMIYWGNQWQWGYYKHPPLPAWLAAGTSGWFSDPAWASYIVAQACILACLWAVWEIVRDRNKPWIALAAAALLEACAFYNYTTIELNNNMVRRGMTALTVLFLYWAITKGRLAYWAAAGVFVALGLLSKYDHGMLVLSLVAFAAIHPQVRGLWKTPGPYVLIGVSLLLFAPHAWWMVENDFITLKYIQDRTHTEPNAWNHLIMPAKFLGEQLGAIAGMLIGSIALLGFFWKWRTDLSSEDRLTRDYLLAVVLGPLSIAVLASLATGGMIRSMLGAPIWIFLPALLVMCFERRRQDPLTCGRLAVGCACLSIVFAAIVGSRNVYGTAMREKYLRVDYPGNQLADEVQLRWQSVASTGQPPTIAGSWWPAGNASVYADRPVDVYPECDPRFAPWIDETNIRDQGGVIVWEDPDDRPAQIEEWLSRFPNAIVQKPIEIRHVKAPAMDPVKIGIAIIPPSDMGRTNTTPEIANSANSTASETK</sequence>
<evidence type="ECO:0000256" key="4">
    <source>
        <dbReference type="ARBA" id="ARBA00022679"/>
    </source>
</evidence>
<feature type="transmembrane region" description="Helical" evidence="9">
    <location>
        <begin position="312"/>
        <end position="331"/>
    </location>
</feature>
<evidence type="ECO:0000259" key="10">
    <source>
        <dbReference type="Pfam" id="PF13231"/>
    </source>
</evidence>
<gene>
    <name evidence="11" type="ORF">C5Y96_12200</name>
</gene>
<dbReference type="Proteomes" id="UP000240009">
    <property type="component" value="Unassembled WGS sequence"/>
</dbReference>
<feature type="transmembrane region" description="Helical" evidence="9">
    <location>
        <begin position="287"/>
        <end position="306"/>
    </location>
</feature>
<protein>
    <recommendedName>
        <fullName evidence="10">Glycosyltransferase RgtA/B/C/D-like domain-containing protein</fullName>
    </recommendedName>
</protein>
<feature type="domain" description="Glycosyltransferase RgtA/B/C/D-like" evidence="10">
    <location>
        <begin position="56"/>
        <end position="216"/>
    </location>
</feature>
<feature type="transmembrane region" description="Helical" evidence="9">
    <location>
        <begin position="175"/>
        <end position="193"/>
    </location>
</feature>
<evidence type="ECO:0000256" key="6">
    <source>
        <dbReference type="ARBA" id="ARBA00022989"/>
    </source>
</evidence>
<name>A0A2S8FG33_9BACT</name>
<evidence type="ECO:0000313" key="11">
    <source>
        <dbReference type="EMBL" id="PQO31112.1"/>
    </source>
</evidence>
<keyword evidence="5 9" id="KW-0812">Transmembrane</keyword>
<dbReference type="InterPro" id="IPR038731">
    <property type="entry name" value="RgtA/B/C-like"/>
</dbReference>
<feature type="transmembrane region" description="Helical" evidence="9">
    <location>
        <begin position="343"/>
        <end position="364"/>
    </location>
</feature>
<feature type="transmembrane region" description="Helical" evidence="9">
    <location>
        <begin position="200"/>
        <end position="218"/>
    </location>
</feature>
<dbReference type="PANTHER" id="PTHR33908:SF9">
    <property type="entry name" value="BLL5595 PROTEIN"/>
    <property type="match status" value="1"/>
</dbReference>
<dbReference type="EMBL" id="PUIA01000037">
    <property type="protein sequence ID" value="PQO31112.1"/>
    <property type="molecule type" value="Genomic_DNA"/>
</dbReference>
<dbReference type="OrthoDB" id="9811222at2"/>
<dbReference type="RefSeq" id="WP_105353592.1">
    <property type="nucleotide sequence ID" value="NZ_PUIA01000037.1"/>
</dbReference>
<dbReference type="InterPro" id="IPR050297">
    <property type="entry name" value="LipidA_mod_glycosyltrf_83"/>
</dbReference>
<evidence type="ECO:0000256" key="9">
    <source>
        <dbReference type="SAM" id="Phobius"/>
    </source>
</evidence>
<comment type="caution">
    <text evidence="11">The sequence shown here is derived from an EMBL/GenBank/DDBJ whole genome shotgun (WGS) entry which is preliminary data.</text>
</comment>
<keyword evidence="2" id="KW-1003">Cell membrane</keyword>
<evidence type="ECO:0000256" key="7">
    <source>
        <dbReference type="ARBA" id="ARBA00023136"/>
    </source>
</evidence>
<dbReference type="PANTHER" id="PTHR33908">
    <property type="entry name" value="MANNOSYLTRANSFERASE YKCB-RELATED"/>
    <property type="match status" value="1"/>
</dbReference>
<evidence type="ECO:0000256" key="1">
    <source>
        <dbReference type="ARBA" id="ARBA00004651"/>
    </source>
</evidence>
<keyword evidence="6 9" id="KW-1133">Transmembrane helix</keyword>
<accession>A0A2S8FG33</accession>
<keyword evidence="4" id="KW-0808">Transferase</keyword>
<reference evidence="11 12" key="1">
    <citation type="submission" date="2018-02" db="EMBL/GenBank/DDBJ databases">
        <title>Comparative genomes isolates from brazilian mangrove.</title>
        <authorList>
            <person name="Araujo J.E."/>
            <person name="Taketani R.G."/>
            <person name="Silva M.C.P."/>
            <person name="Loureco M.V."/>
            <person name="Andreote F.D."/>
        </authorList>
    </citation>
    <scope>NUCLEOTIDE SEQUENCE [LARGE SCALE GENOMIC DNA]</scope>
    <source>
        <strain evidence="11 12">HEX-2 MGV</strain>
    </source>
</reference>
<feature type="transmembrane region" description="Helical" evidence="9">
    <location>
        <begin position="12"/>
        <end position="34"/>
    </location>
</feature>
<evidence type="ECO:0000256" key="3">
    <source>
        <dbReference type="ARBA" id="ARBA00022676"/>
    </source>
</evidence>
<organism evidence="11 12">
    <name type="scientific">Blastopirellula marina</name>
    <dbReference type="NCBI Taxonomy" id="124"/>
    <lineage>
        <taxon>Bacteria</taxon>
        <taxon>Pseudomonadati</taxon>
        <taxon>Planctomycetota</taxon>
        <taxon>Planctomycetia</taxon>
        <taxon>Pirellulales</taxon>
        <taxon>Pirellulaceae</taxon>
        <taxon>Blastopirellula</taxon>
    </lineage>
</organism>
<evidence type="ECO:0000256" key="5">
    <source>
        <dbReference type="ARBA" id="ARBA00022692"/>
    </source>
</evidence>
<dbReference type="GO" id="GO:0005886">
    <property type="term" value="C:plasma membrane"/>
    <property type="evidence" value="ECO:0007669"/>
    <property type="project" value="UniProtKB-SubCell"/>
</dbReference>
<proteinExistence type="predicted"/>
<keyword evidence="3" id="KW-0328">Glycosyltransferase</keyword>
<feature type="region of interest" description="Disordered" evidence="8">
    <location>
        <begin position="498"/>
        <end position="520"/>
    </location>
</feature>
<keyword evidence="7 9" id="KW-0472">Membrane</keyword>
<feature type="transmembrane region" description="Helical" evidence="9">
    <location>
        <begin position="153"/>
        <end position="169"/>
    </location>
</feature>
<dbReference type="AlphaFoldDB" id="A0A2S8FG33"/>
<feature type="compositionally biased region" description="Polar residues" evidence="8">
    <location>
        <begin position="500"/>
        <end position="520"/>
    </location>
</feature>
<feature type="transmembrane region" description="Helical" evidence="9">
    <location>
        <begin position="253"/>
        <end position="271"/>
    </location>
</feature>
<dbReference type="GO" id="GO:0009103">
    <property type="term" value="P:lipopolysaccharide biosynthetic process"/>
    <property type="evidence" value="ECO:0007669"/>
    <property type="project" value="UniProtKB-ARBA"/>
</dbReference>
<dbReference type="Pfam" id="PF13231">
    <property type="entry name" value="PMT_2"/>
    <property type="match status" value="1"/>
</dbReference>